<dbReference type="SUPFAM" id="SSF55729">
    <property type="entry name" value="Acyl-CoA N-acyltransferases (Nat)"/>
    <property type="match status" value="1"/>
</dbReference>
<sequence>MGDIKIKHLSKKVLRDYLDNNQNWNNKTTAFPKCKISWLLSNDRMSEDDFCGVIAEEDQEIIGLIYMIPDLIRTPNDGEKKLYWMMYWWVSEKYNGNVLSTYIYSEALRIVKNQVIVKSYAEEATSFYKKMPFKTIGSRVRFTIFFSLDPSILLAKFKFLKPFKFVLIGFDYLITKALYLYNTSKIKQSTKNVKYEYLNSLDNQAWEFIEPLCKNDLVYKTKEYVSWQINKLQYLQTPISNKNSYTSLETGLSSNIAIHNLKVLKENEIIGFISFIVNYNELNVKYFLVKEATNYKLCVDVLMEHFITLKKKYIFTDDVKLATTIKQKFATIFTHTANKKALAHKDVNLSFEMQDLTDRDGHFY</sequence>
<evidence type="ECO:0000313" key="2">
    <source>
        <dbReference type="Proteomes" id="UP001224325"/>
    </source>
</evidence>
<dbReference type="EMBL" id="CP155618">
    <property type="protein sequence ID" value="XBL13987.1"/>
    <property type="molecule type" value="Genomic_DNA"/>
</dbReference>
<reference evidence="1" key="1">
    <citation type="submission" date="2024-04" db="EMBL/GenBank/DDBJ databases">
        <title>Mariniflexile litorale, isolated from the shallow sediments of the Sea of Japan.</title>
        <authorList>
            <person name="Romanenko L."/>
            <person name="Isaeva M."/>
        </authorList>
    </citation>
    <scope>NUCLEOTIDE SEQUENCE [LARGE SCALE GENOMIC DNA]</scope>
    <source>
        <strain evidence="1">KMM 9835</strain>
    </source>
</reference>
<dbReference type="Proteomes" id="UP001224325">
    <property type="component" value="Chromosome"/>
</dbReference>
<accession>A0AAU7EG10</accession>
<protein>
    <submittedName>
        <fullName evidence="1">GNAT family N-acetyltransferase</fullName>
    </submittedName>
</protein>
<dbReference type="Gene3D" id="3.40.630.30">
    <property type="match status" value="1"/>
</dbReference>
<dbReference type="InterPro" id="IPR016181">
    <property type="entry name" value="Acyl_CoA_acyltransferase"/>
</dbReference>
<evidence type="ECO:0000313" key="1">
    <source>
        <dbReference type="EMBL" id="XBL13987.1"/>
    </source>
</evidence>
<dbReference type="AlphaFoldDB" id="A0AAU7EG10"/>
<name>A0AAU7EG10_9FLAO</name>
<proteinExistence type="predicted"/>
<dbReference type="KEGG" id="mlil:QLS71_016905"/>
<gene>
    <name evidence="1" type="ORF">QLS71_016905</name>
</gene>
<dbReference type="RefSeq" id="WP_308991963.1">
    <property type="nucleotide sequence ID" value="NZ_CP155618.1"/>
</dbReference>
<organism evidence="1 2">
    <name type="scientific">Mariniflexile litorale</name>
    <dbReference type="NCBI Taxonomy" id="3045158"/>
    <lineage>
        <taxon>Bacteria</taxon>
        <taxon>Pseudomonadati</taxon>
        <taxon>Bacteroidota</taxon>
        <taxon>Flavobacteriia</taxon>
        <taxon>Flavobacteriales</taxon>
        <taxon>Flavobacteriaceae</taxon>
        <taxon>Mariniflexile</taxon>
    </lineage>
</organism>
<keyword evidence="2" id="KW-1185">Reference proteome</keyword>